<feature type="compositionally biased region" description="Low complexity" evidence="1">
    <location>
        <begin position="353"/>
        <end position="369"/>
    </location>
</feature>
<feature type="region of interest" description="Disordered" evidence="1">
    <location>
        <begin position="66"/>
        <end position="85"/>
    </location>
</feature>
<sequence>MAAEMRELGLNEEELKNVAYMGKESESTNTSSKTPKKSSNELKHKKEKKGSSEKIGYKKKRSFVEYLNSPGSDSDSSSYESSVGNLNSYPRGLQYDQSFQDIGGRGTPFIPHAINNPHTVYSQVGDTHYHVNRMERDLNPLIQRTDSSLFRNETIEDIWGATNKIGPKTISNDSLAVNKKMESEITVLPIEPKQFASPVNIGKPLNGFANHTPEQPYKNALINVHKSETNSSSSDESNVLRKFDRLSMTIPSNNCDNVDMDNSIRKKREDRVKTQLYIPPHLRKRIAESETSDSTSDCSVATPPIKHQTPSTNQDAQPVTPAKPAKKSMEELTRKNALISGLLRKKQEQKLQSSPSVHCPSSAVSSSPANTLGVSSSRPSQDDVISTPSLSSSCRPPSYSDYCDTDLYSPPIHSEPSSSSPSELPSEIVEFYDPPDIVDPTLSLDTSPYSPLDGRSQLPLRPPPEFAGSDDSDWYCYYDEDTKQYVPYRIPESPSQTPSSSSQISLTAVNGSAFSSFNGSAFTSLSRDSLRHQSNSKSSPGSVQDGAGNARHLPVVNHGRGMPFSSPPSNPNNHASYSSRPGTGFWPPPSPESEHYDQEYPFMR</sequence>
<feature type="compositionally biased region" description="Basic and acidic residues" evidence="1">
    <location>
        <begin position="1"/>
        <end position="16"/>
    </location>
</feature>
<feature type="region of interest" description="Disordered" evidence="1">
    <location>
        <begin position="528"/>
        <end position="604"/>
    </location>
</feature>
<feature type="compositionally biased region" description="Polar residues" evidence="1">
    <location>
        <begin position="308"/>
        <end position="317"/>
    </location>
</feature>
<feature type="compositionally biased region" description="Basic and acidic residues" evidence="1">
    <location>
        <begin position="38"/>
        <end position="56"/>
    </location>
</feature>
<accession>A0A8D8QG73</accession>
<feature type="compositionally biased region" description="Low complexity" evidence="1">
    <location>
        <begin position="409"/>
        <end position="427"/>
    </location>
</feature>
<feature type="region of interest" description="Disordered" evidence="1">
    <location>
        <begin position="1"/>
        <end position="56"/>
    </location>
</feature>
<name>A0A8D8QG73_9HEMI</name>
<proteinExistence type="predicted"/>
<feature type="compositionally biased region" description="Polar residues" evidence="1">
    <location>
        <begin position="528"/>
        <end position="542"/>
    </location>
</feature>
<feature type="compositionally biased region" description="Low complexity" evidence="1">
    <location>
        <begin position="386"/>
        <end position="400"/>
    </location>
</feature>
<reference evidence="2" key="1">
    <citation type="submission" date="2021-05" db="EMBL/GenBank/DDBJ databases">
        <authorList>
            <person name="Alioto T."/>
            <person name="Alioto T."/>
            <person name="Gomez Garrido J."/>
        </authorList>
    </citation>
    <scope>NUCLEOTIDE SEQUENCE</scope>
</reference>
<feature type="region of interest" description="Disordered" evidence="1">
    <location>
        <begin position="347"/>
        <end position="473"/>
    </location>
</feature>
<evidence type="ECO:0000313" key="2">
    <source>
        <dbReference type="EMBL" id="CAG6630929.1"/>
    </source>
</evidence>
<feature type="compositionally biased region" description="Basic and acidic residues" evidence="1">
    <location>
        <begin position="262"/>
        <end position="273"/>
    </location>
</feature>
<feature type="compositionally biased region" description="Polar residues" evidence="1">
    <location>
        <begin position="370"/>
        <end position="379"/>
    </location>
</feature>
<dbReference type="AlphaFoldDB" id="A0A8D8QG73"/>
<organism evidence="2">
    <name type="scientific">Cacopsylla melanoneura</name>
    <dbReference type="NCBI Taxonomy" id="428564"/>
    <lineage>
        <taxon>Eukaryota</taxon>
        <taxon>Metazoa</taxon>
        <taxon>Ecdysozoa</taxon>
        <taxon>Arthropoda</taxon>
        <taxon>Hexapoda</taxon>
        <taxon>Insecta</taxon>
        <taxon>Pterygota</taxon>
        <taxon>Neoptera</taxon>
        <taxon>Paraneoptera</taxon>
        <taxon>Hemiptera</taxon>
        <taxon>Sternorrhyncha</taxon>
        <taxon>Psylloidea</taxon>
        <taxon>Psyllidae</taxon>
        <taxon>Psyllinae</taxon>
        <taxon>Cacopsylla</taxon>
    </lineage>
</organism>
<dbReference type="EMBL" id="HBUF01075242">
    <property type="protein sequence ID" value="CAG6630929.1"/>
    <property type="molecule type" value="Transcribed_RNA"/>
</dbReference>
<evidence type="ECO:0000256" key="1">
    <source>
        <dbReference type="SAM" id="MobiDB-lite"/>
    </source>
</evidence>
<protein>
    <submittedName>
        <fullName evidence="2">Uncharacterized protein</fullName>
    </submittedName>
</protein>
<feature type="region of interest" description="Disordered" evidence="1">
    <location>
        <begin position="257"/>
        <end position="331"/>
    </location>
</feature>
<feature type="compositionally biased region" description="Low complexity" evidence="1">
    <location>
        <begin position="69"/>
        <end position="82"/>
    </location>
</feature>